<gene>
    <name evidence="1" type="ORF">UFOVP707_42</name>
</gene>
<dbReference type="EMBL" id="LR796684">
    <property type="protein sequence ID" value="CAB4158998.1"/>
    <property type="molecule type" value="Genomic_DNA"/>
</dbReference>
<accession>A0A6J5NPR8</accession>
<reference evidence="1" key="1">
    <citation type="submission" date="2020-04" db="EMBL/GenBank/DDBJ databases">
        <authorList>
            <person name="Chiriac C."/>
            <person name="Salcher M."/>
            <person name="Ghai R."/>
            <person name="Kavagutti S V."/>
        </authorList>
    </citation>
    <scope>NUCLEOTIDE SEQUENCE</scope>
</reference>
<organism evidence="1">
    <name type="scientific">uncultured Caudovirales phage</name>
    <dbReference type="NCBI Taxonomy" id="2100421"/>
    <lineage>
        <taxon>Viruses</taxon>
        <taxon>Duplodnaviria</taxon>
        <taxon>Heunggongvirae</taxon>
        <taxon>Uroviricota</taxon>
        <taxon>Caudoviricetes</taxon>
        <taxon>Peduoviridae</taxon>
        <taxon>Maltschvirus</taxon>
        <taxon>Maltschvirus maltsch</taxon>
    </lineage>
</organism>
<sequence>MSVQTDYVQLAGGLDEAVGFTTPRAGRLIGTQNFEVTFGSPGYRRIAGYERFDGRTAPSIAEYHTLPFSTGTSAIAPGDTVTGPSGSGVVLLVVLSSGTWAGGNAAGTLVLTALTGTFSAGQALQVGAAPRATATAGATLGAVGDTDYKARVQLARTHYRNQIGRPPGEGAILGVFIYRGVVYCLRNIVGGASATLWASSSGGWTAVRTGLRPGGTMRSVRAGFTGLPGDTGIYAVDGKNRPWRLQGATFSYLPAIYPTEGTSSTSITPGLGSRAFTTSESGRAWTAGQVLRVVSASNAANFMVGTVTTSTASSVTINVTSFGGTTATDWHICREDGVDRPFNLAAHKNHLFLAYPQGQLQHSNLGDPTTYTSTAGVIALGDEIVDVKTLRADVLCITQASRISLLYGSSKLDWELRQHSESSGARFGSTQEVGGNAIFLSDSGIMSLAGSDAFGDFDAANLGQDVQRSLRTVMQAFRCVSLIKSDSQYRIYGGDGSVLVMTWFGGTPTQRNVVFTRLAYAHVPSCSTWDTIADDEYVIFGTEDGWVMRERIGTTFDGAAIDAFFRTSYWHFRSPMVRKRMRKIVVDCDAIEPVQIQFKLDFDFAGPGTPSSDTATVEPSGGYYDQDNWNEFFWSNADAAQLEAYVPGVGKFISLMVWCAEDSEPFRIYGMGVQYSPLELAR</sequence>
<protein>
    <submittedName>
        <fullName evidence="1">Uncharacterized protein</fullName>
    </submittedName>
</protein>
<name>A0A6J5NPR8_9CAUD</name>
<proteinExistence type="predicted"/>
<evidence type="ECO:0000313" key="1">
    <source>
        <dbReference type="EMBL" id="CAB4158998.1"/>
    </source>
</evidence>